<dbReference type="AlphaFoldDB" id="Q2W659"/>
<gene>
    <name evidence="1" type="ordered locus">amb1862</name>
</gene>
<dbReference type="KEGG" id="mag:amb1862"/>
<dbReference type="EMBL" id="AP007255">
    <property type="protein sequence ID" value="BAE50666.1"/>
    <property type="molecule type" value="Genomic_DNA"/>
</dbReference>
<dbReference type="OrthoDB" id="264813at2"/>
<dbReference type="RefSeq" id="WP_011384267.1">
    <property type="nucleotide sequence ID" value="NC_007626.1"/>
</dbReference>
<dbReference type="InterPro" id="IPR039535">
    <property type="entry name" value="ASST-like"/>
</dbReference>
<dbReference type="PANTHER" id="PTHR35340:SF5">
    <property type="entry name" value="ASST-DOMAIN-CONTAINING PROTEIN"/>
    <property type="match status" value="1"/>
</dbReference>
<dbReference type="Pfam" id="PF14269">
    <property type="entry name" value="Arylsulfotran_2"/>
    <property type="match status" value="1"/>
</dbReference>
<dbReference type="Proteomes" id="UP000007058">
    <property type="component" value="Chromosome"/>
</dbReference>
<dbReference type="SUPFAM" id="SSF50998">
    <property type="entry name" value="Quinoprotein alcohol dehydrogenase-like"/>
    <property type="match status" value="1"/>
</dbReference>
<dbReference type="InterPro" id="IPR015943">
    <property type="entry name" value="WD40/YVTN_repeat-like_dom_sf"/>
</dbReference>
<dbReference type="Gene3D" id="2.130.10.10">
    <property type="entry name" value="YVTN repeat-like/Quinoprotein amine dehydrogenase"/>
    <property type="match status" value="1"/>
</dbReference>
<dbReference type="HOGENOM" id="CLU_756538_0_0_5"/>
<accession>Q2W659</accession>
<reference evidence="1 2" key="1">
    <citation type="journal article" date="2005" name="DNA Res.">
        <title>Complete genome sequence of the facultative anaerobic magnetotactic bacterium Magnetospirillum sp. strain AMB-1.</title>
        <authorList>
            <person name="Matsunaga T."/>
            <person name="Okamura Y."/>
            <person name="Fukuda Y."/>
            <person name="Wahyudi A.T."/>
            <person name="Murase Y."/>
            <person name="Takeyama H."/>
        </authorList>
    </citation>
    <scope>NUCLEOTIDE SEQUENCE [LARGE SCALE GENOMIC DNA]</scope>
    <source>
        <strain evidence="2">ATCC 700264 / AMB-1</strain>
    </source>
</reference>
<organism evidence="1 2">
    <name type="scientific">Paramagnetospirillum magneticum (strain ATCC 700264 / AMB-1)</name>
    <name type="common">Magnetospirillum magneticum</name>
    <dbReference type="NCBI Taxonomy" id="342108"/>
    <lineage>
        <taxon>Bacteria</taxon>
        <taxon>Pseudomonadati</taxon>
        <taxon>Pseudomonadota</taxon>
        <taxon>Alphaproteobacteria</taxon>
        <taxon>Rhodospirillales</taxon>
        <taxon>Magnetospirillaceae</taxon>
        <taxon>Paramagnetospirillum</taxon>
    </lineage>
</organism>
<name>Q2W659_PARM1</name>
<evidence type="ECO:0008006" key="3">
    <source>
        <dbReference type="Google" id="ProtNLM"/>
    </source>
</evidence>
<proteinExistence type="predicted"/>
<dbReference type="STRING" id="342108.amb1862"/>
<dbReference type="PANTHER" id="PTHR35340">
    <property type="entry name" value="PQQ ENZYME REPEAT PROTEIN-RELATED"/>
    <property type="match status" value="1"/>
</dbReference>
<evidence type="ECO:0000313" key="2">
    <source>
        <dbReference type="Proteomes" id="UP000007058"/>
    </source>
</evidence>
<sequence>MTQKSSVDQNTIRRRGVGLRALDRDRAFPGYTLFAPITGSGQVYLVDLEGNVVHQWNLPYPPGSYGYLLPNGNLFYSGKTTENLDGVPWWFKGGIVLEADPSGKIVWEYRHPDHHHDARRLANGNVVILATERIPAELAAKVRGGLPGTELPDGGILADVIHEVTSEGKIIWTWHAFEHLDPETDIITSHDKREEWSHANTVGELADGNFILSFRNLSTVVIVERRTGKIIWRLGRETLSHQHYPHELPNGNILIFDNGTYRENAALNFSRVIEVDKKTKEIVWQYTDTPLHNFFSPYISGAQRLPNGNTLITEGNYGRLFEVTPDKEIVWEYVNPHFAPQQITRDQSPAVQGEQNSVFRSFRYSAEQIPWLKR</sequence>
<dbReference type="InterPro" id="IPR011047">
    <property type="entry name" value="Quinoprotein_ADH-like_sf"/>
</dbReference>
<evidence type="ECO:0000313" key="1">
    <source>
        <dbReference type="EMBL" id="BAE50666.1"/>
    </source>
</evidence>
<dbReference type="InterPro" id="IPR053143">
    <property type="entry name" value="Arylsulfate_ST"/>
</dbReference>
<protein>
    <recommendedName>
        <fullName evidence="3">Aryl sulfotransferase</fullName>
    </recommendedName>
</protein>
<keyword evidence="2" id="KW-1185">Reference proteome</keyword>